<dbReference type="Proteomes" id="UP000438106">
    <property type="component" value="Unassembled WGS sequence"/>
</dbReference>
<organism evidence="3 4">
    <name type="scientific">Devosia marina</name>
    <dbReference type="NCBI Taxonomy" id="2683198"/>
    <lineage>
        <taxon>Bacteria</taxon>
        <taxon>Pseudomonadati</taxon>
        <taxon>Pseudomonadota</taxon>
        <taxon>Alphaproteobacteria</taxon>
        <taxon>Hyphomicrobiales</taxon>
        <taxon>Devosiaceae</taxon>
        <taxon>Devosia</taxon>
    </lineage>
</organism>
<protein>
    <submittedName>
        <fullName evidence="3">SprT domain-containing protein</fullName>
    </submittedName>
</protein>
<dbReference type="EMBL" id="WQRF01000003">
    <property type="protein sequence ID" value="MVS99791.1"/>
    <property type="molecule type" value="Genomic_DNA"/>
</dbReference>
<sequence length="236" mass="25896">MNIHTQADALSGTGQQQAAPDLTLKPTRETYDRLQQAYEHFNKALFDGTLPNALITLQRRKGTFGYFAGRKFSNDAGQPADEIALNPQGFADRGLPDILATLVHEMVHLWQHHHGTPGRGRYHNREWAEKMKAIGLHPTDNSAEDGNETGERVGHMIVPGGAFEAAAKKLTAKDFALIWKEVKLPPQQPGEGAAQPADKSGKRVRYCCPDCDLKAWAKHDAKLVCGDHMVAMTPGA</sequence>
<feature type="domain" description="SprT-like" evidence="2">
    <location>
        <begin position="34"/>
        <end position="136"/>
    </location>
</feature>
<reference evidence="3 4" key="1">
    <citation type="submission" date="2019-12" db="EMBL/GenBank/DDBJ databases">
        <title>Devosia maris sp. nov., isolated from the deep seawater.</title>
        <authorList>
            <person name="Liu Y."/>
        </authorList>
    </citation>
    <scope>NUCLEOTIDE SEQUENCE [LARGE SCALE GENOMIC DNA]</scope>
    <source>
        <strain evidence="3 4">L53-10-65</strain>
    </source>
</reference>
<dbReference type="Pfam" id="PF10263">
    <property type="entry name" value="SprT-like"/>
    <property type="match status" value="1"/>
</dbReference>
<keyword evidence="4" id="KW-1185">Reference proteome</keyword>
<gene>
    <name evidence="3" type="ORF">GO014_12230</name>
</gene>
<evidence type="ECO:0000259" key="2">
    <source>
        <dbReference type="Pfam" id="PF10263"/>
    </source>
</evidence>
<dbReference type="RefSeq" id="WP_157290589.1">
    <property type="nucleotide sequence ID" value="NZ_WQRF01000003.1"/>
</dbReference>
<evidence type="ECO:0000313" key="3">
    <source>
        <dbReference type="EMBL" id="MVS99791.1"/>
    </source>
</evidence>
<dbReference type="AlphaFoldDB" id="A0A7X3FS85"/>
<dbReference type="InterPro" id="IPR006640">
    <property type="entry name" value="SprT-like_domain"/>
</dbReference>
<dbReference type="GO" id="GO:0006950">
    <property type="term" value="P:response to stress"/>
    <property type="evidence" value="ECO:0007669"/>
    <property type="project" value="UniProtKB-ARBA"/>
</dbReference>
<feature type="region of interest" description="Disordered" evidence="1">
    <location>
        <begin position="1"/>
        <end position="23"/>
    </location>
</feature>
<name>A0A7X3FS85_9HYPH</name>
<proteinExistence type="predicted"/>
<evidence type="ECO:0000313" key="4">
    <source>
        <dbReference type="Proteomes" id="UP000438106"/>
    </source>
</evidence>
<accession>A0A7X3FS85</accession>
<comment type="caution">
    <text evidence="3">The sequence shown here is derived from an EMBL/GenBank/DDBJ whole genome shotgun (WGS) entry which is preliminary data.</text>
</comment>
<evidence type="ECO:0000256" key="1">
    <source>
        <dbReference type="SAM" id="MobiDB-lite"/>
    </source>
</evidence>